<dbReference type="Gene3D" id="3.40.50.720">
    <property type="entry name" value="NAD(P)-binding Rossmann-like Domain"/>
    <property type="match status" value="1"/>
</dbReference>
<gene>
    <name evidence="2" type="ORF">MKW94_016310</name>
</gene>
<organism evidence="2 3">
    <name type="scientific">Papaver nudicaule</name>
    <name type="common">Iceland poppy</name>
    <dbReference type="NCBI Taxonomy" id="74823"/>
    <lineage>
        <taxon>Eukaryota</taxon>
        <taxon>Viridiplantae</taxon>
        <taxon>Streptophyta</taxon>
        <taxon>Embryophyta</taxon>
        <taxon>Tracheophyta</taxon>
        <taxon>Spermatophyta</taxon>
        <taxon>Magnoliopsida</taxon>
        <taxon>Ranunculales</taxon>
        <taxon>Papaveraceae</taxon>
        <taxon>Papaveroideae</taxon>
        <taxon>Papaver</taxon>
    </lineage>
</organism>
<dbReference type="InterPro" id="IPR013154">
    <property type="entry name" value="ADH-like_N"/>
</dbReference>
<keyword evidence="3" id="KW-1185">Reference proteome</keyword>
<dbReference type="SUPFAM" id="SSF50129">
    <property type="entry name" value="GroES-like"/>
    <property type="match status" value="1"/>
</dbReference>
<dbReference type="SUPFAM" id="SSF51735">
    <property type="entry name" value="NAD(P)-binding Rossmann-fold domains"/>
    <property type="match status" value="1"/>
</dbReference>
<dbReference type="Gene3D" id="3.90.180.10">
    <property type="entry name" value="Medium-chain alcohol dehydrogenases, catalytic domain"/>
    <property type="match status" value="1"/>
</dbReference>
<feature type="domain" description="Enoyl reductase (ER)" evidence="1">
    <location>
        <begin position="19"/>
        <end position="329"/>
    </location>
</feature>
<accession>A0AA41VTR2</accession>
<dbReference type="AlphaFoldDB" id="A0AA41VTR2"/>
<dbReference type="InterPro" id="IPR052733">
    <property type="entry name" value="Chloroplast_QOR"/>
</dbReference>
<dbReference type="InterPro" id="IPR036291">
    <property type="entry name" value="NAD(P)-bd_dom_sf"/>
</dbReference>
<dbReference type="Proteomes" id="UP001177140">
    <property type="component" value="Unassembled WGS sequence"/>
</dbReference>
<name>A0AA41VTR2_PAPNU</name>
<dbReference type="Pfam" id="PF13602">
    <property type="entry name" value="ADH_zinc_N_2"/>
    <property type="match status" value="1"/>
</dbReference>
<comment type="caution">
    <text evidence="2">The sequence shown here is derived from an EMBL/GenBank/DDBJ whole genome shotgun (WGS) entry which is preliminary data.</text>
</comment>
<evidence type="ECO:0000313" key="3">
    <source>
        <dbReference type="Proteomes" id="UP001177140"/>
    </source>
</evidence>
<evidence type="ECO:0000313" key="2">
    <source>
        <dbReference type="EMBL" id="MCL7047287.1"/>
    </source>
</evidence>
<sequence>MSEKVIMMRAVCYDSYGSGSEGLKHIEVPIPKPKKDEVLVKVEASCPNPIDYKLQGGIARPFMPKKFPYIPVTDISGEVVEIGSEGQFQVGYKVVAVLTYTNGGGLGEYAVAPANQTVKRPQEVSAIEGAGLPLAGLTALHVLTVLGQVEIKSEGKAANVLVIAASGGVGHYVVQLAKLGNNHVTATCGARNMELLKSLGADEVLDYTTEDGKMLRSPSGCKYDVVINCATSRIPWTYEKNLSEQGRVVHLNPDLQTMMKSASLKLSCSRKKVMSLIMCPKKKEDLEFLVGLVKEGKLKTVVDSKYPLAEAEKAWAKMMGGHATGKIVVQP</sequence>
<dbReference type="Pfam" id="PF08240">
    <property type="entry name" value="ADH_N"/>
    <property type="match status" value="1"/>
</dbReference>
<dbReference type="PANTHER" id="PTHR44013:SF1">
    <property type="entry name" value="ZINC-TYPE ALCOHOL DEHYDROGENASE-LIKE PROTEIN C16A3.02C"/>
    <property type="match status" value="1"/>
</dbReference>
<proteinExistence type="predicted"/>
<dbReference type="PANTHER" id="PTHR44013">
    <property type="entry name" value="ZINC-TYPE ALCOHOL DEHYDROGENASE-LIKE PROTEIN C16A3.02C"/>
    <property type="match status" value="1"/>
</dbReference>
<dbReference type="SMART" id="SM00829">
    <property type="entry name" value="PKS_ER"/>
    <property type="match status" value="1"/>
</dbReference>
<dbReference type="CDD" id="cd08267">
    <property type="entry name" value="MDR1"/>
    <property type="match status" value="1"/>
</dbReference>
<dbReference type="GO" id="GO:0016491">
    <property type="term" value="F:oxidoreductase activity"/>
    <property type="evidence" value="ECO:0007669"/>
    <property type="project" value="InterPro"/>
</dbReference>
<protein>
    <recommendedName>
        <fullName evidence="1">Enoyl reductase (ER) domain-containing protein</fullName>
    </recommendedName>
</protein>
<dbReference type="InterPro" id="IPR020843">
    <property type="entry name" value="ER"/>
</dbReference>
<evidence type="ECO:0000259" key="1">
    <source>
        <dbReference type="SMART" id="SM00829"/>
    </source>
</evidence>
<dbReference type="EMBL" id="JAJJMA010291331">
    <property type="protein sequence ID" value="MCL7047287.1"/>
    <property type="molecule type" value="Genomic_DNA"/>
</dbReference>
<reference evidence="2" key="1">
    <citation type="submission" date="2022-03" db="EMBL/GenBank/DDBJ databases">
        <title>A functionally conserved STORR gene fusion in Papaver species that diverged 16.8 million years ago.</title>
        <authorList>
            <person name="Catania T."/>
        </authorList>
    </citation>
    <scope>NUCLEOTIDE SEQUENCE</scope>
    <source>
        <strain evidence="2">S-191538</strain>
    </source>
</reference>
<dbReference type="InterPro" id="IPR011032">
    <property type="entry name" value="GroES-like_sf"/>
</dbReference>